<evidence type="ECO:0000256" key="6">
    <source>
        <dbReference type="ARBA" id="ARBA00022679"/>
    </source>
</evidence>
<evidence type="ECO:0000256" key="11">
    <source>
        <dbReference type="ARBA" id="ARBA00023034"/>
    </source>
</evidence>
<dbReference type="EMBL" id="CAJFDI010000004">
    <property type="protein sequence ID" value="CAD5226106.1"/>
    <property type="molecule type" value="Genomic_DNA"/>
</dbReference>
<evidence type="ECO:0000313" key="26">
    <source>
        <dbReference type="WBParaSite" id="BXY_0025900.1"/>
    </source>
</evidence>
<feature type="disulfide bond" evidence="18">
    <location>
        <begin position="772"/>
        <end position="781"/>
    </location>
</feature>
<feature type="transmembrane region" description="Helical" evidence="19">
    <location>
        <begin position="7"/>
        <end position="25"/>
    </location>
</feature>
<dbReference type="InterPro" id="IPR037359">
    <property type="entry name" value="NST/OST"/>
</dbReference>
<dbReference type="InterPro" id="IPR056793">
    <property type="entry name" value="HSNSD_N"/>
</dbReference>
<feature type="domain" description="Sulfotransferase" evidence="20">
    <location>
        <begin position="566"/>
        <end position="775"/>
    </location>
</feature>
<dbReference type="Pfam" id="PF12062">
    <property type="entry name" value="HSNSD-CE"/>
    <property type="match status" value="1"/>
</dbReference>
<evidence type="ECO:0000256" key="3">
    <source>
        <dbReference type="ARBA" id="ARBA00005093"/>
    </source>
</evidence>
<comment type="pathway">
    <text evidence="2">Glycan metabolism; heparin biosynthesis.</text>
</comment>
<comment type="subcellular location">
    <subcellularLocation>
        <location evidence="1">Golgi apparatus membrane</location>
        <topology evidence="1">Single-pass type II membrane protein</topology>
    </subcellularLocation>
</comment>
<dbReference type="GO" id="GO:0030210">
    <property type="term" value="P:heparin proteoglycan biosynthetic process"/>
    <property type="evidence" value="ECO:0007669"/>
    <property type="project" value="UniProtKB-UniPathway"/>
</dbReference>
<proteinExistence type="inferred from homology"/>
<dbReference type="OrthoDB" id="8958249at2759"/>
<keyword evidence="8" id="KW-0378">Hydrolase</keyword>
<comment type="pathway">
    <text evidence="3">Glycan metabolism; heparan sulfate biosynthesis.</text>
</comment>
<keyword evidence="7 19" id="KW-0812">Transmembrane</keyword>
<keyword evidence="11" id="KW-0333">Golgi apparatus</keyword>
<feature type="active site" description="For sulfotransferase activity" evidence="16">
    <location>
        <position position="575"/>
    </location>
</feature>
<dbReference type="InterPro" id="IPR021930">
    <property type="entry name" value="Heparan_SO4_deacetylase_dom"/>
</dbReference>
<evidence type="ECO:0000256" key="2">
    <source>
        <dbReference type="ARBA" id="ARBA00004841"/>
    </source>
</evidence>
<dbReference type="AlphaFoldDB" id="A0A1I7RHT0"/>
<evidence type="ECO:0000256" key="14">
    <source>
        <dbReference type="ARBA" id="ARBA00023180"/>
    </source>
</evidence>
<dbReference type="Pfam" id="PF25119">
    <property type="entry name" value="HSNSD_N"/>
    <property type="match status" value="1"/>
</dbReference>
<keyword evidence="25" id="KW-1185">Reference proteome</keyword>
<organism evidence="24 26">
    <name type="scientific">Bursaphelenchus xylophilus</name>
    <name type="common">Pinewood nematode worm</name>
    <name type="synonym">Aphelenchoides xylophilus</name>
    <dbReference type="NCBI Taxonomy" id="6326"/>
    <lineage>
        <taxon>Eukaryota</taxon>
        <taxon>Metazoa</taxon>
        <taxon>Ecdysozoa</taxon>
        <taxon>Nematoda</taxon>
        <taxon>Chromadorea</taxon>
        <taxon>Rhabditida</taxon>
        <taxon>Tylenchina</taxon>
        <taxon>Tylenchomorpha</taxon>
        <taxon>Aphelenchoidea</taxon>
        <taxon>Aphelenchoididae</taxon>
        <taxon>Bursaphelenchus</taxon>
    </lineage>
</organism>
<keyword evidence="13 18" id="KW-1015">Disulfide bond</keyword>
<evidence type="ECO:0000256" key="1">
    <source>
        <dbReference type="ARBA" id="ARBA00004323"/>
    </source>
</evidence>
<keyword evidence="10 19" id="KW-1133">Transmembrane helix</keyword>
<dbReference type="InterPro" id="IPR027417">
    <property type="entry name" value="P-loop_NTPase"/>
</dbReference>
<dbReference type="GO" id="GO:0019213">
    <property type="term" value="F:deacetylase activity"/>
    <property type="evidence" value="ECO:0007669"/>
    <property type="project" value="TreeGrafter"/>
</dbReference>
<feature type="binding site" evidence="17">
    <location>
        <begin position="786"/>
        <end position="790"/>
    </location>
    <ligand>
        <name>3'-phosphoadenylyl sulfate</name>
        <dbReference type="ChEBI" id="CHEBI:58339"/>
    </ligand>
</feature>
<dbReference type="InterPro" id="IPR000863">
    <property type="entry name" value="Sulfotransferase_dom"/>
</dbReference>
<reference evidence="26" key="1">
    <citation type="submission" date="2016-11" db="UniProtKB">
        <authorList>
            <consortium name="WormBaseParasite"/>
        </authorList>
    </citation>
    <scope>IDENTIFICATION</scope>
</reference>
<evidence type="ECO:0000256" key="9">
    <source>
        <dbReference type="ARBA" id="ARBA00022968"/>
    </source>
</evidence>
<dbReference type="UniPathway" id="UPA00756"/>
<feature type="binding site" evidence="17">
    <location>
        <position position="669"/>
    </location>
    <ligand>
        <name>3'-phosphoadenylyl sulfate</name>
        <dbReference type="ChEBI" id="CHEBI:58339"/>
    </ligand>
</feature>
<feature type="domain" description="Heparan sulfate-N-deacetylase N-terminal" evidence="22">
    <location>
        <begin position="83"/>
        <end position="259"/>
    </location>
</feature>
<dbReference type="GO" id="GO:0000139">
    <property type="term" value="C:Golgi membrane"/>
    <property type="evidence" value="ECO:0007669"/>
    <property type="project" value="UniProtKB-SubCell"/>
</dbReference>
<dbReference type="PANTHER" id="PTHR10605">
    <property type="entry name" value="HEPARAN SULFATE SULFOTRANSFERASE"/>
    <property type="match status" value="1"/>
</dbReference>
<evidence type="ECO:0000256" key="15">
    <source>
        <dbReference type="ARBA" id="ARBA00023268"/>
    </source>
</evidence>
<name>A0A1I7RHT0_BURXY</name>
<evidence type="ECO:0000313" key="25">
    <source>
        <dbReference type="Proteomes" id="UP000659654"/>
    </source>
</evidence>
<evidence type="ECO:0000256" key="17">
    <source>
        <dbReference type="PIRSR" id="PIRSR637359-2"/>
    </source>
</evidence>
<evidence type="ECO:0000256" key="8">
    <source>
        <dbReference type="ARBA" id="ARBA00022801"/>
    </source>
</evidence>
<evidence type="ECO:0000256" key="19">
    <source>
        <dbReference type="SAM" id="Phobius"/>
    </source>
</evidence>
<evidence type="ECO:0000256" key="4">
    <source>
        <dbReference type="ARBA" id="ARBA00010420"/>
    </source>
</evidence>
<keyword evidence="15" id="KW-0511">Multifunctional enzyme</keyword>
<feature type="domain" description="Heparan sulphate-N-deacetylase deacetylase" evidence="21">
    <location>
        <begin position="269"/>
        <end position="473"/>
    </location>
</feature>
<dbReference type="Gene3D" id="3.40.50.300">
    <property type="entry name" value="P-loop containing nucleotide triphosphate hydrolases"/>
    <property type="match status" value="1"/>
</dbReference>
<dbReference type="UniPathway" id="UPA00862"/>
<dbReference type="EC" id="2.8.2.8" evidence="5"/>
<dbReference type="WBParaSite" id="BXY_0025900.1">
    <property type="protein sequence ID" value="BXY_0025900.1"/>
    <property type="gene ID" value="BXY_0025900"/>
</dbReference>
<dbReference type="EMBL" id="CAJFCV020000004">
    <property type="protein sequence ID" value="CAG9115418.1"/>
    <property type="molecule type" value="Genomic_DNA"/>
</dbReference>
<dbReference type="GO" id="GO:0015012">
    <property type="term" value="P:heparan sulfate proteoglycan biosynthetic process"/>
    <property type="evidence" value="ECO:0007669"/>
    <property type="project" value="UniProtKB-UniPathway"/>
</dbReference>
<keyword evidence="6" id="KW-0808">Transferase</keyword>
<evidence type="ECO:0000259" key="21">
    <source>
        <dbReference type="Pfam" id="PF12062"/>
    </source>
</evidence>
<evidence type="ECO:0000256" key="18">
    <source>
        <dbReference type="PIRSR" id="PIRSR637359-3"/>
    </source>
</evidence>
<comment type="similarity">
    <text evidence="4">Belongs to the sulfotransferase 1 family. NDST subfamily.</text>
</comment>
<evidence type="ECO:0000313" key="24">
    <source>
        <dbReference type="Proteomes" id="UP000095284"/>
    </source>
</evidence>
<evidence type="ECO:0000256" key="5">
    <source>
        <dbReference type="ARBA" id="ARBA00012979"/>
    </source>
</evidence>
<evidence type="ECO:0000259" key="22">
    <source>
        <dbReference type="Pfam" id="PF25119"/>
    </source>
</evidence>
<dbReference type="Proteomes" id="UP000582659">
    <property type="component" value="Unassembled WGS sequence"/>
</dbReference>
<sequence length="828" mass="96646">MLHFRRYLHRILFLLVFFVLSYFLYPRTQNVRRLRYPAVPQDGFSCPSNYISNVSAVDLTPKWSRETARVLVIGLKNDKLEKRAIINSLDYLKIPVFVENIEEISGLLLEFTSGILYEVIIFTDLNIFYSLSAEDKVLLENACSKYKIGIISFTKRTGSYHDIDVVQVVKPVNFKFIDGNFTRIAKVGTKIPELLPDISAWYRIDIKQGWSSVIVAEDKNGTSINVAVRRDSPFDHVVIGHNLTNWVTKVAFLDALSFLLGEKWTGGNERFIQIDIDDVFVGQVGTRIVKEDVTRLIKAQKTWRDSFIDGFTFTLGFSGSFFGRGTSEELDGDEELLKQAHHFLWFPHMWKHNHAHEYSYDNLTSLMDLNKQFALSNGLNVSLNYAVSPQHTGVYPIHQPLYKAWKEIWNVKVTSTEEYPHFQPSSKRRGFAFNGIRVLPRQTCGLYTHTMYFHALPNGFKAFKDNIEGGSVFNDILFNQFNIFMTHQQNWGNDRLAIYLFENTFTFIKCFTNLRLKWIPPTEMAVRYFKRTGSSESLLYTDECSDKRHVQGLSYLRKCDNSSTLPNLLILGPQKTGTTALAEFLKIHANVSSNIDVIGSFEEPQFFGQNNYLKGVNWYKKLFNQGQKVVFEKSANYFDNPKVAEQVFHLLPKSKFIVILMDPVDRAYSWYQHMKAHNDSIASQFNLSYILKEKNDNSIKRLRRRCLNPGEYAVHLHRWLELFNFDQFIFIDGKQLKEEPSKVMNQLLRDLHLPFMDYRRILKYNEKKGYFCIDFKDKTKCLGSSKGRKYDKMDEETRNLLENEFRYHNRDLKLLLTHFKSKLPYFLK</sequence>
<evidence type="ECO:0000313" key="23">
    <source>
        <dbReference type="EMBL" id="CAD5226106.1"/>
    </source>
</evidence>
<evidence type="ECO:0000256" key="13">
    <source>
        <dbReference type="ARBA" id="ARBA00023157"/>
    </source>
</evidence>
<reference evidence="23" key="2">
    <citation type="submission" date="2020-09" db="EMBL/GenBank/DDBJ databases">
        <authorList>
            <person name="Kikuchi T."/>
        </authorList>
    </citation>
    <scope>NUCLEOTIDE SEQUENCE</scope>
    <source>
        <strain evidence="23">Ka4C1</strain>
    </source>
</reference>
<dbReference type="SMR" id="A0A1I7RHT0"/>
<dbReference type="SUPFAM" id="SSF52540">
    <property type="entry name" value="P-loop containing nucleoside triphosphate hydrolases"/>
    <property type="match status" value="1"/>
</dbReference>
<dbReference type="GO" id="GO:0015016">
    <property type="term" value="F:heparan sulfate N-sulfotransferase activity"/>
    <property type="evidence" value="ECO:0007669"/>
    <property type="project" value="UniProtKB-EC"/>
</dbReference>
<dbReference type="eggNOG" id="KOG3703">
    <property type="taxonomic scope" value="Eukaryota"/>
</dbReference>
<keyword evidence="9" id="KW-0735">Signal-anchor</keyword>
<evidence type="ECO:0000256" key="12">
    <source>
        <dbReference type="ARBA" id="ARBA00023136"/>
    </source>
</evidence>
<evidence type="ECO:0000256" key="10">
    <source>
        <dbReference type="ARBA" id="ARBA00022989"/>
    </source>
</evidence>
<evidence type="ECO:0000256" key="16">
    <source>
        <dbReference type="PIRSR" id="PIRSR637359-1"/>
    </source>
</evidence>
<protein>
    <recommendedName>
        <fullName evidence="5">[heparan sulfate]-glucosamine N-sulfotransferase</fullName>
        <ecNumber evidence="5">2.8.2.8</ecNumber>
    </recommendedName>
</protein>
<evidence type="ECO:0000259" key="20">
    <source>
        <dbReference type="Pfam" id="PF00685"/>
    </source>
</evidence>
<dbReference type="Pfam" id="PF00685">
    <property type="entry name" value="Sulfotransfer_1"/>
    <property type="match status" value="1"/>
</dbReference>
<dbReference type="Proteomes" id="UP000095284">
    <property type="component" value="Unplaced"/>
</dbReference>
<evidence type="ECO:0000256" key="7">
    <source>
        <dbReference type="ARBA" id="ARBA00022692"/>
    </source>
</evidence>
<dbReference type="Proteomes" id="UP000659654">
    <property type="component" value="Unassembled WGS sequence"/>
</dbReference>
<accession>A0A1I7RHT0</accession>
<keyword evidence="14" id="KW-0325">Glycoprotein</keyword>
<gene>
    <name evidence="23" type="ORF">BXYJ_LOCUS8879</name>
</gene>
<keyword evidence="12 19" id="KW-0472">Membrane</keyword>
<dbReference type="PANTHER" id="PTHR10605:SF56">
    <property type="entry name" value="BIFUNCTIONAL HEPARAN SULFATE N-DEACETYLASE_N-SULFOTRANSFERASE"/>
    <property type="match status" value="1"/>
</dbReference>
<dbReference type="GO" id="GO:0016787">
    <property type="term" value="F:hydrolase activity"/>
    <property type="evidence" value="ECO:0007669"/>
    <property type="project" value="UniProtKB-KW"/>
</dbReference>